<gene>
    <name evidence="2" type="ORF">RO02_11405</name>
</gene>
<reference evidence="2 3" key="1">
    <citation type="submission" date="2015-11" db="EMBL/GenBank/DDBJ databases">
        <authorList>
            <person name="Kook J.-K."/>
            <person name="Park S.-N."/>
            <person name="Lim Y.K."/>
            <person name="Jo E."/>
        </authorList>
    </citation>
    <scope>NUCLEOTIDE SEQUENCE [LARGE SCALE GENOMIC DNA]</scope>
    <source>
        <strain evidence="2 3">ChDC F306</strain>
    </source>
</reference>
<dbReference type="AlphaFoldDB" id="A0AAC8WH15"/>
<dbReference type="PROSITE" id="PS50234">
    <property type="entry name" value="VWFA"/>
    <property type="match status" value="1"/>
</dbReference>
<dbReference type="InterPro" id="IPR002035">
    <property type="entry name" value="VWF_A"/>
</dbReference>
<dbReference type="Pfam" id="PF00092">
    <property type="entry name" value="VWA"/>
    <property type="match status" value="1"/>
</dbReference>
<proteinExistence type="predicted"/>
<organism evidence="2 3">
    <name type="scientific">Fusobacterium nucleatum subsp. polymorphum</name>
    <name type="common">Fusobacterium polymorphum</name>
    <dbReference type="NCBI Taxonomy" id="76857"/>
    <lineage>
        <taxon>Bacteria</taxon>
        <taxon>Fusobacteriati</taxon>
        <taxon>Fusobacteriota</taxon>
        <taxon>Fusobacteriia</taxon>
        <taxon>Fusobacteriales</taxon>
        <taxon>Fusobacteriaceae</taxon>
        <taxon>Fusobacterium</taxon>
    </lineage>
</organism>
<dbReference type="RefSeq" id="WP_023037890.1">
    <property type="nucleotide sequence ID" value="NZ_CP013121.1"/>
</dbReference>
<evidence type="ECO:0000313" key="2">
    <source>
        <dbReference type="EMBL" id="ALM95158.1"/>
    </source>
</evidence>
<dbReference type="SMART" id="SM00327">
    <property type="entry name" value="VWA"/>
    <property type="match status" value="1"/>
</dbReference>
<dbReference type="Proteomes" id="UP000067061">
    <property type="component" value="Chromosome"/>
</dbReference>
<dbReference type="EMBL" id="CP013121">
    <property type="protein sequence ID" value="ALM95158.1"/>
    <property type="molecule type" value="Genomic_DNA"/>
</dbReference>
<accession>A0AAC8WH15</accession>
<dbReference type="Gene3D" id="3.40.50.410">
    <property type="entry name" value="von Willebrand factor, type A domain"/>
    <property type="match status" value="1"/>
</dbReference>
<dbReference type="InterPro" id="IPR036465">
    <property type="entry name" value="vWFA_dom_sf"/>
</dbReference>
<feature type="domain" description="VWFA" evidence="1">
    <location>
        <begin position="12"/>
        <end position="183"/>
    </location>
</feature>
<name>A0AAC8WH15_FUSNP</name>
<evidence type="ECO:0000313" key="3">
    <source>
        <dbReference type="Proteomes" id="UP000067061"/>
    </source>
</evidence>
<evidence type="ECO:0000259" key="1">
    <source>
        <dbReference type="PROSITE" id="PS50234"/>
    </source>
</evidence>
<dbReference type="SUPFAM" id="SSF53300">
    <property type="entry name" value="vWA-like"/>
    <property type="match status" value="1"/>
</dbReference>
<sequence>MEFVAQPKRVLPLILLVDTSSSMSCCMEELNTAIRNMLEILKEQESLKAEVHVSFITFGNGGANLHTALRPIHNIEFKDFVEGGMTPLGGALRIAKDMVEDRDIIPSKSYAPIILLLSDGAPNDHWENELNMFINDGRSKKCVRMSLGIGKDYDYEVLKEFSSNDKVYEAKDSGNIIDFFKFMTMTIKEKTISKDINLDSEVFLNSINERFEKIAKDKE</sequence>
<protein>
    <recommendedName>
        <fullName evidence="1">VWFA domain-containing protein</fullName>
    </recommendedName>
</protein>